<evidence type="ECO:0000313" key="4">
    <source>
        <dbReference type="Proteomes" id="UP000053095"/>
    </source>
</evidence>
<name>A0A478EBD5_TALPI</name>
<feature type="compositionally biased region" description="Basic and acidic residues" evidence="1">
    <location>
        <begin position="454"/>
        <end position="464"/>
    </location>
</feature>
<feature type="compositionally biased region" description="Acidic residues" evidence="1">
    <location>
        <begin position="506"/>
        <end position="519"/>
    </location>
</feature>
<evidence type="ECO:0000259" key="2">
    <source>
        <dbReference type="Pfam" id="PF01738"/>
    </source>
</evidence>
<dbReference type="Gene3D" id="3.40.50.1820">
    <property type="entry name" value="alpha/beta hydrolase"/>
    <property type="match status" value="1"/>
</dbReference>
<keyword evidence="3" id="KW-0378">Hydrolase</keyword>
<organism evidence="3 4">
    <name type="scientific">Talaromyces pinophilus</name>
    <name type="common">Penicillium pinophilum</name>
    <dbReference type="NCBI Taxonomy" id="128442"/>
    <lineage>
        <taxon>Eukaryota</taxon>
        <taxon>Fungi</taxon>
        <taxon>Dikarya</taxon>
        <taxon>Ascomycota</taxon>
        <taxon>Pezizomycotina</taxon>
        <taxon>Eurotiomycetes</taxon>
        <taxon>Eurotiomycetidae</taxon>
        <taxon>Eurotiales</taxon>
        <taxon>Trichocomaceae</taxon>
        <taxon>Talaromyces</taxon>
        <taxon>Talaromyces sect. Talaromyces</taxon>
    </lineage>
</organism>
<proteinExistence type="predicted"/>
<reference evidence="4" key="1">
    <citation type="journal article" date="2015" name="Genome Announc.">
        <title>Draft genome sequence of Talaromyces cellulolyticus strain Y-94, a source of lignocellulosic biomass-degrading enzymes.</title>
        <authorList>
            <person name="Fujii T."/>
            <person name="Koike H."/>
            <person name="Sawayama S."/>
            <person name="Yano S."/>
            <person name="Inoue H."/>
        </authorList>
    </citation>
    <scope>NUCLEOTIDE SEQUENCE [LARGE SCALE GENOMIC DNA]</scope>
    <source>
        <strain evidence="4">Y-94</strain>
    </source>
</reference>
<feature type="region of interest" description="Disordered" evidence="1">
    <location>
        <begin position="447"/>
        <end position="535"/>
    </location>
</feature>
<dbReference type="AlphaFoldDB" id="A0A478EBD5"/>
<sequence length="535" mass="60782">MEHQAQSQINGILNRVRSLDDLSINDVLELRNLSEQSIVLGKFNVSPAEYWNWLDKFGDDIRGVEYDAQNTREKLSAATGSDYILTGRKRCRLRGKFSRSSKEADASVKKFGTKWPVVVLEVGINETTKNLEEDAKRWLKDSCGQTKLVILVDVQERGRWNTSNDLRDKWELSETDFQQPNHDTLPDKILQWYRSREIRLVVSTYFAYPDAGTDTSSDTAIIFITDILGIYINAKLQADLFAQTLRCTVVMPDLFNGDAIAADAWAKGSVDLKPWLEKHTVDTVDPVIERTIKYLQEEKQIKKIGAVGYCFGGKYVVRFLAEGHDSAVKAGYIAHPSFVTEDELAAIQKPLAISASEIDGIFTRDLRHKSEDILSNTGQPYQINLFSGVSHGFAVKGELSTRHENWSKEQAFAQAVAWLKEYFGEGRGPVEGTLASESFAYGKRAYNSKRRSKDMKQPSRRYEENVDPAGFSREKQRQWDRDKINSYPPKLEIPPPPYRHPALIGLEEDEEEDEYEDEAEIKAEDASPFPDHSLH</sequence>
<accession>A0A478EBD5</accession>
<protein>
    <submittedName>
        <fullName evidence="3">Dienelactone hydrolase family protein</fullName>
    </submittedName>
</protein>
<dbReference type="InterPro" id="IPR002925">
    <property type="entry name" value="Dienelactn_hydro"/>
</dbReference>
<dbReference type="SUPFAM" id="SSF53474">
    <property type="entry name" value="alpha/beta-Hydrolases"/>
    <property type="match status" value="1"/>
</dbReference>
<feature type="compositionally biased region" description="Basic and acidic residues" evidence="1">
    <location>
        <begin position="472"/>
        <end position="484"/>
    </location>
</feature>
<dbReference type="PANTHER" id="PTHR17630:SF44">
    <property type="entry name" value="PROTEIN AIM2"/>
    <property type="match status" value="1"/>
</dbReference>
<dbReference type="InterPro" id="IPR029058">
    <property type="entry name" value="AB_hydrolase_fold"/>
</dbReference>
<dbReference type="Proteomes" id="UP000053095">
    <property type="component" value="Unassembled WGS sequence"/>
</dbReference>
<evidence type="ECO:0000256" key="1">
    <source>
        <dbReference type="SAM" id="MobiDB-lite"/>
    </source>
</evidence>
<keyword evidence="4" id="KW-1185">Reference proteome</keyword>
<feature type="domain" description="Dienelactone hydrolase" evidence="2">
    <location>
        <begin position="217"/>
        <end position="422"/>
    </location>
</feature>
<dbReference type="GO" id="GO:0016787">
    <property type="term" value="F:hydrolase activity"/>
    <property type="evidence" value="ECO:0007669"/>
    <property type="project" value="UniProtKB-KW"/>
</dbReference>
<evidence type="ECO:0000313" key="3">
    <source>
        <dbReference type="EMBL" id="GAM42370.1"/>
    </source>
</evidence>
<gene>
    <name evidence="3" type="ORF">TCE0_044f16283</name>
</gene>
<dbReference type="PANTHER" id="PTHR17630">
    <property type="entry name" value="DIENELACTONE HYDROLASE"/>
    <property type="match status" value="1"/>
</dbReference>
<dbReference type="EMBL" id="DF933840">
    <property type="protein sequence ID" value="GAM42370.1"/>
    <property type="molecule type" value="Genomic_DNA"/>
</dbReference>
<dbReference type="Pfam" id="PF01738">
    <property type="entry name" value="DLH"/>
    <property type="match status" value="1"/>
</dbReference>